<name>A0A822MS82_9VIBR</name>
<proteinExistence type="predicted"/>
<protein>
    <submittedName>
        <fullName evidence="1">Uncharacterized protein</fullName>
    </submittedName>
</protein>
<accession>A0A822MS82</accession>
<evidence type="ECO:0000313" key="2">
    <source>
        <dbReference type="Proteomes" id="UP000049495"/>
    </source>
</evidence>
<dbReference type="EMBL" id="CCJV01000042">
    <property type="protein sequence ID" value="CDT00158.1"/>
    <property type="molecule type" value="Genomic_DNA"/>
</dbReference>
<sequence length="399" mass="44129">MMELLSLPHHGHATKTIRRLKSRSQQSYQYVSQRGDWVCLYGSDSEGVARNEWWLDVLTARGLLHEQEAGEHGVSEQSVTIIENIGDLWHATLIDAGVVRQIWTDTHYHLCAANAGTSHIFLVESSPAESVDENHERIAPPSDQELGSLELYRLTSPAQPLNNRRVIIGVSVLLAAVIALTLYVQRSDSNEPATSQVSHESVSPELKALPPWGMYRLVLHEMVSAQTVMEGALLSATHLALLPPGWKAKGLTQQGSELSATIEREPDGLIGVWQQWQRQHDSLSPFLSSDGDQHTLRLPLASGLPYWQSHVMPMQPTDQRLQDSLVTMGFIAQQSSDKSSSTWQSKTWEVTHQGVSASELNTLAALFAVMPVSMKALTLTPVSPHRWSLSFSITLYGGL</sequence>
<dbReference type="RefSeq" id="WP_055318479.1">
    <property type="nucleotide sequence ID" value="NZ_CAWQCV010000013.1"/>
</dbReference>
<reference evidence="2" key="1">
    <citation type="submission" date="2014-06" db="EMBL/GenBank/DDBJ databases">
        <authorList>
            <person name="Le Roux Frederique"/>
        </authorList>
    </citation>
    <scope>NUCLEOTIDE SEQUENCE [LARGE SCALE GENOMIC DNA]</scope>
    <source>
        <strain evidence="2">J5-5</strain>
    </source>
</reference>
<evidence type="ECO:0000313" key="1">
    <source>
        <dbReference type="EMBL" id="CDT00158.1"/>
    </source>
</evidence>
<dbReference type="Proteomes" id="UP000049495">
    <property type="component" value="Unassembled WGS sequence"/>
</dbReference>
<organism evidence="1 2">
    <name type="scientific">Vibrio crassostreae</name>
    <dbReference type="NCBI Taxonomy" id="246167"/>
    <lineage>
        <taxon>Bacteria</taxon>
        <taxon>Pseudomonadati</taxon>
        <taxon>Pseudomonadota</taxon>
        <taxon>Gammaproteobacteria</taxon>
        <taxon>Vibrionales</taxon>
        <taxon>Vibrionaceae</taxon>
        <taxon>Vibrio</taxon>
    </lineage>
</organism>
<dbReference type="AlphaFoldDB" id="A0A822MS82"/>
<gene>
    <name evidence="1" type="ORF">VCR5J5_1360038</name>
</gene>
<comment type="caution">
    <text evidence="1">The sequence shown here is derived from an EMBL/GenBank/DDBJ whole genome shotgun (WGS) entry which is preliminary data.</text>
</comment>